<name>A0A2G3DXR0_9FIRM</name>
<dbReference type="Gene3D" id="3.30.565.10">
    <property type="entry name" value="Histidine kinase-like ATPase, C-terminal domain"/>
    <property type="match status" value="1"/>
</dbReference>
<dbReference type="AlphaFoldDB" id="A0A2G3DXR0"/>
<dbReference type="SUPFAM" id="SSF55874">
    <property type="entry name" value="ATPase domain of HSP90 chaperone/DNA topoisomerase II/histidine kinase"/>
    <property type="match status" value="1"/>
</dbReference>
<keyword evidence="1" id="KW-0472">Membrane</keyword>
<feature type="transmembrane region" description="Helical" evidence="1">
    <location>
        <begin position="32"/>
        <end position="48"/>
    </location>
</feature>
<dbReference type="PANTHER" id="PTHR40448:SF1">
    <property type="entry name" value="TWO-COMPONENT SENSOR HISTIDINE KINASE"/>
    <property type="match status" value="1"/>
</dbReference>
<keyword evidence="1" id="KW-0812">Transmembrane</keyword>
<dbReference type="PANTHER" id="PTHR40448">
    <property type="entry name" value="TWO-COMPONENT SENSOR HISTIDINE KINASE"/>
    <property type="match status" value="1"/>
</dbReference>
<comment type="caution">
    <text evidence="3">The sequence shown here is derived from an EMBL/GenBank/DDBJ whole genome shotgun (WGS) entry which is preliminary data.</text>
</comment>
<feature type="transmembrane region" description="Helical" evidence="1">
    <location>
        <begin position="54"/>
        <end position="73"/>
    </location>
</feature>
<sequence>MNFFMSLIEFAFLLTEAIWIIKCANLQMKNKRFIAFGFLAAIATSGFLQDKISYGSLCLIELFLVYIIVFLIIDSSIVSKIESTVLVLLINNCIILSIKAFFPDGAYFHIGNKCVDVCLNNLVELSIVLIFGFLTKRFLESLINERRRKVGKFLDYVITIGCLDIFICIFSIYNLIQISYFKGIFARVVTSIAALSLLLLEINILYKKWLVEKVQEYAKAERELYETQKNYYISLLDKEAETKKYRHDMNNHMICLKSLMDDGNYDELKQYIEKLYDKTSVLVSKGYSIGNTIIDALTNYYAEHLDKDIELRLEGRLMRPILIDEIALSSIYSNMIVNAIEAQKHIAGDRKKYIHIHLREGNKYAQLTVRNSMANERIDDIDAIETTKLDKENHGFGINNIRKNVNDNHGDFTIEAKDYEFCVKVTLPLNTKNTDGATVS</sequence>
<evidence type="ECO:0000259" key="2">
    <source>
        <dbReference type="Pfam" id="PF14501"/>
    </source>
</evidence>
<feature type="transmembrane region" description="Helical" evidence="1">
    <location>
        <begin position="156"/>
        <end position="178"/>
    </location>
</feature>
<gene>
    <name evidence="3" type="ORF">CSX01_03425</name>
</gene>
<dbReference type="InterPro" id="IPR036890">
    <property type="entry name" value="HATPase_C_sf"/>
</dbReference>
<dbReference type="EMBL" id="PDYF01000008">
    <property type="protein sequence ID" value="PHU35663.1"/>
    <property type="molecule type" value="Genomic_DNA"/>
</dbReference>
<dbReference type="Pfam" id="PF14501">
    <property type="entry name" value="HATPase_c_5"/>
    <property type="match status" value="1"/>
</dbReference>
<keyword evidence="1" id="KW-1133">Transmembrane helix</keyword>
<accession>A0A2G3DXR0</accession>
<evidence type="ECO:0000313" key="4">
    <source>
        <dbReference type="Proteomes" id="UP000225889"/>
    </source>
</evidence>
<reference evidence="3 4" key="2">
    <citation type="submission" date="2017-10" db="EMBL/GenBank/DDBJ databases">
        <authorList>
            <person name="Banno H."/>
            <person name="Chua N.-H."/>
        </authorList>
    </citation>
    <scope>NUCLEOTIDE SEQUENCE [LARGE SCALE GENOMIC DNA]</scope>
    <source>
        <strain evidence="3 4">JK626</strain>
    </source>
</reference>
<dbReference type="RefSeq" id="WP_099391448.1">
    <property type="nucleotide sequence ID" value="NZ_PDYF01000008.1"/>
</dbReference>
<feature type="transmembrane region" description="Helical" evidence="1">
    <location>
        <begin position="85"/>
        <end position="102"/>
    </location>
</feature>
<feature type="transmembrane region" description="Helical" evidence="1">
    <location>
        <begin position="184"/>
        <end position="206"/>
    </location>
</feature>
<evidence type="ECO:0000313" key="3">
    <source>
        <dbReference type="EMBL" id="PHU35663.1"/>
    </source>
</evidence>
<feature type="transmembrane region" description="Helical" evidence="1">
    <location>
        <begin position="6"/>
        <end position="25"/>
    </location>
</feature>
<reference evidence="3 4" key="1">
    <citation type="submission" date="2017-10" db="EMBL/GenBank/DDBJ databases">
        <title>Resolving the taxonomy of Roseburia spp., Eubacterium rectale and Agathobacter spp. through phylogenomic analysis.</title>
        <authorList>
            <person name="Sheridan P.O."/>
            <person name="Walker A.W."/>
            <person name="Duncan S.H."/>
            <person name="Scott K.P."/>
            <person name="Toole P.W.O."/>
            <person name="Luis P."/>
            <person name="Flint H.J."/>
        </authorList>
    </citation>
    <scope>NUCLEOTIDE SEQUENCE [LARGE SCALE GENOMIC DNA]</scope>
    <source>
        <strain evidence="3 4">JK626</strain>
    </source>
</reference>
<feature type="transmembrane region" description="Helical" evidence="1">
    <location>
        <begin position="114"/>
        <end position="135"/>
    </location>
</feature>
<dbReference type="GO" id="GO:0042802">
    <property type="term" value="F:identical protein binding"/>
    <property type="evidence" value="ECO:0007669"/>
    <property type="project" value="TreeGrafter"/>
</dbReference>
<dbReference type="InterPro" id="IPR032834">
    <property type="entry name" value="NatK-like_C"/>
</dbReference>
<feature type="domain" description="Sensor histidine kinase NatK-like C-terminal" evidence="2">
    <location>
        <begin position="326"/>
        <end position="428"/>
    </location>
</feature>
<organism evidence="3 4">
    <name type="scientific">Pseudobutyrivibrio ruminis</name>
    <dbReference type="NCBI Taxonomy" id="46206"/>
    <lineage>
        <taxon>Bacteria</taxon>
        <taxon>Bacillati</taxon>
        <taxon>Bacillota</taxon>
        <taxon>Clostridia</taxon>
        <taxon>Lachnospirales</taxon>
        <taxon>Lachnospiraceae</taxon>
        <taxon>Pseudobutyrivibrio</taxon>
    </lineage>
</organism>
<evidence type="ECO:0000256" key="1">
    <source>
        <dbReference type="SAM" id="Phobius"/>
    </source>
</evidence>
<protein>
    <recommendedName>
        <fullName evidence="2">Sensor histidine kinase NatK-like C-terminal domain-containing protein</fullName>
    </recommendedName>
</protein>
<proteinExistence type="predicted"/>
<dbReference type="Proteomes" id="UP000225889">
    <property type="component" value="Unassembled WGS sequence"/>
</dbReference>